<dbReference type="PANTHER" id="PTHR18964:SF149">
    <property type="entry name" value="BIFUNCTIONAL UDP-N-ACETYLGLUCOSAMINE 2-EPIMERASE_N-ACETYLMANNOSAMINE KINASE"/>
    <property type="match status" value="1"/>
</dbReference>
<dbReference type="AlphaFoldDB" id="A0A0E9N155"/>
<dbReference type="OrthoDB" id="9810372at2"/>
<gene>
    <name evidence="2" type="ORF">FPE01S_02_04710</name>
</gene>
<keyword evidence="3" id="KW-1185">Reference proteome</keyword>
<proteinExistence type="inferred from homology"/>
<dbReference type="EMBL" id="BBWV01000002">
    <property type="protein sequence ID" value="GAO43366.1"/>
    <property type="molecule type" value="Genomic_DNA"/>
</dbReference>
<organism evidence="2 3">
    <name type="scientific">Flavihumibacter petaseus NBRC 106054</name>
    <dbReference type="NCBI Taxonomy" id="1220578"/>
    <lineage>
        <taxon>Bacteria</taxon>
        <taxon>Pseudomonadati</taxon>
        <taxon>Bacteroidota</taxon>
        <taxon>Chitinophagia</taxon>
        <taxon>Chitinophagales</taxon>
        <taxon>Chitinophagaceae</taxon>
        <taxon>Flavihumibacter</taxon>
    </lineage>
</organism>
<dbReference type="PANTHER" id="PTHR18964">
    <property type="entry name" value="ROK (REPRESSOR, ORF, KINASE) FAMILY"/>
    <property type="match status" value="1"/>
</dbReference>
<dbReference type="RefSeq" id="WP_046369259.1">
    <property type="nucleotide sequence ID" value="NZ_BBWV01000002.1"/>
</dbReference>
<dbReference type="SUPFAM" id="SSF53067">
    <property type="entry name" value="Actin-like ATPase domain"/>
    <property type="match status" value="1"/>
</dbReference>
<accession>A0A0E9N155</accession>
<dbReference type="Pfam" id="PF00480">
    <property type="entry name" value="ROK"/>
    <property type="match status" value="1"/>
</dbReference>
<sequence length="315" mass="33500">MYHIGIDLGGTIIKIGVVQAGSVMALQTLDASSGKGLQNSLSRIDAAITGLLQSQQLDPSDLGGIGLAFPGIVDPRRKKVLSTNKKYDDAIQLDLVEWAQQQWKVPLYLDNDARLSLIGEWQYGAGKGYNDMVMVTIGTGIGTGVVMDGKVLYGAHFQGGSLGGHFTIDYKGRTCNCGNRGCVEAMASSAFLSAVIRDHAAVTPAFKERAFGLDFREIFLLAGGGDSDALLVRNECLDVWAAALTTFIHAYDPSVIVLAGGIMNSSEVILPYLKQKVASLAWTPTHTVDIVLAQKGDHAALLGASFKIQETITAV</sequence>
<evidence type="ECO:0000313" key="3">
    <source>
        <dbReference type="Proteomes" id="UP000033121"/>
    </source>
</evidence>
<dbReference type="InterPro" id="IPR043129">
    <property type="entry name" value="ATPase_NBD"/>
</dbReference>
<dbReference type="InterPro" id="IPR000600">
    <property type="entry name" value="ROK"/>
</dbReference>
<dbReference type="STRING" id="1220578.FPE01S_02_04710"/>
<evidence type="ECO:0000256" key="1">
    <source>
        <dbReference type="ARBA" id="ARBA00006479"/>
    </source>
</evidence>
<comment type="similarity">
    <text evidence="1">Belongs to the ROK (NagC/XylR) family.</text>
</comment>
<protein>
    <submittedName>
        <fullName evidence="2">ROK family protein</fullName>
    </submittedName>
</protein>
<reference evidence="2 3" key="1">
    <citation type="submission" date="2015-04" db="EMBL/GenBank/DDBJ databases">
        <title>Whole genome shotgun sequence of Flavihumibacter petaseus NBRC 106054.</title>
        <authorList>
            <person name="Miyazawa S."/>
            <person name="Hosoyama A."/>
            <person name="Hashimoto M."/>
            <person name="Noguchi M."/>
            <person name="Tsuchikane K."/>
            <person name="Ohji S."/>
            <person name="Yamazoe A."/>
            <person name="Ichikawa N."/>
            <person name="Kimura A."/>
            <person name="Fujita N."/>
        </authorList>
    </citation>
    <scope>NUCLEOTIDE SEQUENCE [LARGE SCALE GENOMIC DNA]</scope>
    <source>
        <strain evidence="2 3">NBRC 106054</strain>
    </source>
</reference>
<evidence type="ECO:0000313" key="2">
    <source>
        <dbReference type="EMBL" id="GAO43366.1"/>
    </source>
</evidence>
<comment type="caution">
    <text evidence="2">The sequence shown here is derived from an EMBL/GenBank/DDBJ whole genome shotgun (WGS) entry which is preliminary data.</text>
</comment>
<name>A0A0E9N155_9BACT</name>
<dbReference type="Gene3D" id="3.30.420.40">
    <property type="match status" value="2"/>
</dbReference>
<dbReference type="Proteomes" id="UP000033121">
    <property type="component" value="Unassembled WGS sequence"/>
</dbReference>